<dbReference type="Ensembl" id="ENSSSCT00035106206.1">
    <property type="protein sequence ID" value="ENSSSCP00035045699.1"/>
    <property type="gene ID" value="ENSSSCG00035077924.1"/>
</dbReference>
<sequence length="112" mass="13472">MFTEAILTTVKTWKQSKCPLIEEWIKKMWYIYTMEYYSARKKNEIMPFTATWIQLETLILSEVSQPEKASDISYDITYMWNLRYDTNELMYRTETDSLTSITYGYQRGKVGE</sequence>
<evidence type="ECO:0000313" key="2">
    <source>
        <dbReference type="Proteomes" id="UP000694720"/>
    </source>
</evidence>
<dbReference type="Ensembl" id="ENSSSCT00015055405.1">
    <property type="protein sequence ID" value="ENSSSCP00015022260.1"/>
    <property type="gene ID" value="ENSSSCG00015041563.1"/>
</dbReference>
<protein>
    <recommendedName>
        <fullName evidence="3">DUF1725 domain-containing protein</fullName>
    </recommendedName>
</protein>
<name>A0A8D1BBK0_PIG</name>
<organism evidence="1 2">
    <name type="scientific">Sus scrofa</name>
    <name type="common">Pig</name>
    <dbReference type="NCBI Taxonomy" id="9823"/>
    <lineage>
        <taxon>Eukaryota</taxon>
        <taxon>Metazoa</taxon>
        <taxon>Chordata</taxon>
        <taxon>Craniata</taxon>
        <taxon>Vertebrata</taxon>
        <taxon>Euteleostomi</taxon>
        <taxon>Mammalia</taxon>
        <taxon>Eutheria</taxon>
        <taxon>Laurasiatheria</taxon>
        <taxon>Artiodactyla</taxon>
        <taxon>Suina</taxon>
        <taxon>Suidae</taxon>
        <taxon>Sus</taxon>
    </lineage>
</organism>
<reference evidence="1" key="1">
    <citation type="submission" date="2025-05" db="UniProtKB">
        <authorList>
            <consortium name="Ensembl"/>
        </authorList>
    </citation>
    <scope>IDENTIFICATION</scope>
</reference>
<dbReference type="Ensembl" id="ENSSSCT00030011514.1">
    <property type="protein sequence ID" value="ENSSSCP00030005151.1"/>
    <property type="gene ID" value="ENSSSCG00030008466.1"/>
</dbReference>
<dbReference type="Proteomes" id="UP000694570">
    <property type="component" value="Unplaced"/>
</dbReference>
<dbReference type="Proteomes" id="UP000694725">
    <property type="component" value="Unplaced"/>
</dbReference>
<dbReference type="Proteomes" id="UP000694720">
    <property type="component" value="Unplaced"/>
</dbReference>
<accession>A0A8D1BBK0</accession>
<proteinExistence type="predicted"/>
<evidence type="ECO:0008006" key="3">
    <source>
        <dbReference type="Google" id="ProtNLM"/>
    </source>
</evidence>
<dbReference type="Ensembl" id="ENSSSCT00065106663.1">
    <property type="protein sequence ID" value="ENSSSCP00065047462.1"/>
    <property type="gene ID" value="ENSSSCG00065077148.1"/>
</dbReference>
<dbReference type="AlphaFoldDB" id="A0A8D1BBK0"/>
<evidence type="ECO:0000313" key="1">
    <source>
        <dbReference type="Ensembl" id="ENSSSCP00035045699.1"/>
    </source>
</evidence>
<dbReference type="Proteomes" id="UP000694726">
    <property type="component" value="Unplaced"/>
</dbReference>